<sequence>MTLRFFADLQQWNEQCLSQDACTSAPGYSDVLREIKVKEEKSLRGGEQESGKLVEFKVGGGIARKRKNKMALTSLKELPQVWCVPVAKITPP</sequence>
<dbReference type="Proteomes" id="UP001359485">
    <property type="component" value="Unassembled WGS sequence"/>
</dbReference>
<comment type="caution">
    <text evidence="1">The sequence shown here is derived from an EMBL/GenBank/DDBJ whole genome shotgun (WGS) entry which is preliminary data.</text>
</comment>
<reference evidence="1 2" key="1">
    <citation type="submission" date="2023-09" db="EMBL/GenBank/DDBJ databases">
        <title>Genomes of two closely related lineages of the louse Polyplax serrata with different host specificities.</title>
        <authorList>
            <person name="Martinu J."/>
            <person name="Tarabai H."/>
            <person name="Stefka J."/>
            <person name="Hypsa V."/>
        </authorList>
    </citation>
    <scope>NUCLEOTIDE SEQUENCE [LARGE SCALE GENOMIC DNA]</scope>
    <source>
        <strain evidence="1">98ZLc_SE</strain>
    </source>
</reference>
<evidence type="ECO:0000313" key="1">
    <source>
        <dbReference type="EMBL" id="KAK6635667.1"/>
    </source>
</evidence>
<organism evidence="1 2">
    <name type="scientific">Polyplax serrata</name>
    <name type="common">Common mouse louse</name>
    <dbReference type="NCBI Taxonomy" id="468196"/>
    <lineage>
        <taxon>Eukaryota</taxon>
        <taxon>Metazoa</taxon>
        <taxon>Ecdysozoa</taxon>
        <taxon>Arthropoda</taxon>
        <taxon>Hexapoda</taxon>
        <taxon>Insecta</taxon>
        <taxon>Pterygota</taxon>
        <taxon>Neoptera</taxon>
        <taxon>Paraneoptera</taxon>
        <taxon>Psocodea</taxon>
        <taxon>Troctomorpha</taxon>
        <taxon>Phthiraptera</taxon>
        <taxon>Anoplura</taxon>
        <taxon>Polyplacidae</taxon>
        <taxon>Polyplax</taxon>
    </lineage>
</organism>
<keyword evidence="2" id="KW-1185">Reference proteome</keyword>
<proteinExistence type="predicted"/>
<evidence type="ECO:0000313" key="2">
    <source>
        <dbReference type="Proteomes" id="UP001359485"/>
    </source>
</evidence>
<accession>A0ABR1B9D2</accession>
<dbReference type="EMBL" id="JAWJWF010000003">
    <property type="protein sequence ID" value="KAK6635667.1"/>
    <property type="molecule type" value="Genomic_DNA"/>
</dbReference>
<name>A0ABR1B9D2_POLSC</name>
<gene>
    <name evidence="1" type="ORF">RUM44_000921</name>
</gene>
<protein>
    <submittedName>
        <fullName evidence="1">Uncharacterized protein</fullName>
    </submittedName>
</protein>